<dbReference type="EMBL" id="FUYQ01000007">
    <property type="protein sequence ID" value="SKB46541.1"/>
    <property type="molecule type" value="Genomic_DNA"/>
</dbReference>
<dbReference type="PANTHER" id="PTHR43110:SF1">
    <property type="entry name" value="THIOL PEROXIDASE"/>
    <property type="match status" value="1"/>
</dbReference>
<dbReference type="InterPro" id="IPR036249">
    <property type="entry name" value="Thioredoxin-like_sf"/>
</dbReference>
<dbReference type="InterPro" id="IPR013740">
    <property type="entry name" value="Redoxin"/>
</dbReference>
<dbReference type="InterPro" id="IPR002065">
    <property type="entry name" value="TPX"/>
</dbReference>
<accession>A0A1T5BGX4</accession>
<reference evidence="9" key="1">
    <citation type="submission" date="2017-02" db="EMBL/GenBank/DDBJ databases">
        <authorList>
            <person name="Varghese N."/>
            <person name="Submissions S."/>
        </authorList>
    </citation>
    <scope>NUCLEOTIDE SEQUENCE [LARGE SCALE GENOMIC DNA]</scope>
    <source>
        <strain evidence="9">DSM 24967</strain>
    </source>
</reference>
<dbReference type="CDD" id="cd03014">
    <property type="entry name" value="PRX_Atyp2cys"/>
    <property type="match status" value="1"/>
</dbReference>
<evidence type="ECO:0000256" key="6">
    <source>
        <dbReference type="HAMAP-Rule" id="MF_00269"/>
    </source>
</evidence>
<proteinExistence type="inferred from homology"/>
<evidence type="ECO:0000256" key="5">
    <source>
        <dbReference type="ARBA" id="ARBA00023284"/>
    </source>
</evidence>
<dbReference type="Gene3D" id="3.40.30.10">
    <property type="entry name" value="Glutaredoxin"/>
    <property type="match status" value="1"/>
</dbReference>
<dbReference type="EC" id="1.11.1.24" evidence="6"/>
<keyword evidence="1 6" id="KW-0575">Peroxidase</keyword>
<gene>
    <name evidence="6" type="primary">tpx</name>
    <name evidence="8" type="ORF">SAMN05660349_01290</name>
</gene>
<dbReference type="HAMAP" id="MF_00269">
    <property type="entry name" value="Tpx"/>
    <property type="match status" value="1"/>
</dbReference>
<dbReference type="AlphaFoldDB" id="A0A1T5BGX4"/>
<dbReference type="PROSITE" id="PS51352">
    <property type="entry name" value="THIOREDOXIN_2"/>
    <property type="match status" value="1"/>
</dbReference>
<dbReference type="InterPro" id="IPR050455">
    <property type="entry name" value="Tpx_Peroxidase_subfamily"/>
</dbReference>
<comment type="miscellaneous">
    <text evidence="6">The active site is a conserved redox-active cysteine residue, the peroxidatic cysteine (C(P)), which makes the nucleophilic attack on the peroxide substrate. The peroxide oxidizes the C(P)-SH to cysteine sulfenic acid (C(P)-SOH), which then reacts with another cysteine residue, the resolving cysteine (C(R)), to form a disulfide bridge. The disulfide is subsequently reduced by an appropriate electron donor to complete the catalytic cycle. In this atypical 2-Cys peroxiredoxin, C(R) is present in the same subunit to form an intramolecular disulfide. The disulfide is subsequently reduced by thioredoxin.</text>
</comment>
<evidence type="ECO:0000256" key="4">
    <source>
        <dbReference type="ARBA" id="ARBA00023157"/>
    </source>
</evidence>
<evidence type="ECO:0000256" key="2">
    <source>
        <dbReference type="ARBA" id="ARBA00022862"/>
    </source>
</evidence>
<evidence type="ECO:0000256" key="1">
    <source>
        <dbReference type="ARBA" id="ARBA00022559"/>
    </source>
</evidence>
<feature type="disulfide bond" description="Redox-active" evidence="6">
    <location>
        <begin position="60"/>
        <end position="94"/>
    </location>
</feature>
<dbReference type="Proteomes" id="UP000190852">
    <property type="component" value="Unassembled WGS sequence"/>
</dbReference>
<keyword evidence="9" id="KW-1185">Reference proteome</keyword>
<dbReference type="RefSeq" id="WP_068186996.1">
    <property type="nucleotide sequence ID" value="NZ_FUYQ01000007.1"/>
</dbReference>
<evidence type="ECO:0000256" key="3">
    <source>
        <dbReference type="ARBA" id="ARBA00023002"/>
    </source>
</evidence>
<dbReference type="InterPro" id="IPR013766">
    <property type="entry name" value="Thioredoxin_domain"/>
</dbReference>
<dbReference type="PROSITE" id="PS01265">
    <property type="entry name" value="TPX"/>
    <property type="match status" value="1"/>
</dbReference>
<keyword evidence="3 6" id="KW-0560">Oxidoreductase</keyword>
<comment type="similarity">
    <text evidence="6">Belongs to the peroxiredoxin family. Tpx subfamily.</text>
</comment>
<name>A0A1T5BGX4_9BACT</name>
<feature type="domain" description="Thioredoxin" evidence="7">
    <location>
        <begin position="18"/>
        <end position="166"/>
    </location>
</feature>
<dbReference type="SUPFAM" id="SSF52833">
    <property type="entry name" value="Thioredoxin-like"/>
    <property type="match status" value="1"/>
</dbReference>
<dbReference type="PANTHER" id="PTHR43110">
    <property type="entry name" value="THIOL PEROXIDASE"/>
    <property type="match status" value="1"/>
</dbReference>
<comment type="function">
    <text evidence="6">Thiol-specific peroxidase that catalyzes the reduction of hydrogen peroxide and organic hydroperoxides to water and alcohols, respectively. Plays a role in cell protection against oxidative stress by detoxifying peroxides.</text>
</comment>
<feature type="active site" description="Cysteine sulfenic acid (-SOH) intermediate" evidence="6">
    <location>
        <position position="60"/>
    </location>
</feature>
<dbReference type="GO" id="GO:0008379">
    <property type="term" value="F:thioredoxin peroxidase activity"/>
    <property type="evidence" value="ECO:0007669"/>
    <property type="project" value="UniProtKB-UniRule"/>
</dbReference>
<dbReference type="Pfam" id="PF08534">
    <property type="entry name" value="Redoxin"/>
    <property type="match status" value="1"/>
</dbReference>
<evidence type="ECO:0000313" key="9">
    <source>
        <dbReference type="Proteomes" id="UP000190852"/>
    </source>
</evidence>
<evidence type="ECO:0000313" key="8">
    <source>
        <dbReference type="EMBL" id="SKB46541.1"/>
    </source>
</evidence>
<keyword evidence="2 6" id="KW-0049">Antioxidant</keyword>
<evidence type="ECO:0000259" key="7">
    <source>
        <dbReference type="PROSITE" id="PS51352"/>
    </source>
</evidence>
<organism evidence="8 9">
    <name type="scientific">Parabacteroides chartae</name>
    <dbReference type="NCBI Taxonomy" id="1037355"/>
    <lineage>
        <taxon>Bacteria</taxon>
        <taxon>Pseudomonadati</taxon>
        <taxon>Bacteroidota</taxon>
        <taxon>Bacteroidia</taxon>
        <taxon>Bacteroidales</taxon>
        <taxon>Tannerellaceae</taxon>
        <taxon>Parabacteroides</taxon>
    </lineage>
</organism>
<comment type="catalytic activity">
    <reaction evidence="6">
        <text>a hydroperoxide + [thioredoxin]-dithiol = an alcohol + [thioredoxin]-disulfide + H2O</text>
        <dbReference type="Rhea" id="RHEA:62620"/>
        <dbReference type="Rhea" id="RHEA-COMP:10698"/>
        <dbReference type="Rhea" id="RHEA-COMP:10700"/>
        <dbReference type="ChEBI" id="CHEBI:15377"/>
        <dbReference type="ChEBI" id="CHEBI:29950"/>
        <dbReference type="ChEBI" id="CHEBI:30879"/>
        <dbReference type="ChEBI" id="CHEBI:35924"/>
        <dbReference type="ChEBI" id="CHEBI:50058"/>
        <dbReference type="EC" id="1.11.1.24"/>
    </reaction>
</comment>
<protein>
    <recommendedName>
        <fullName evidence="6">Thiol peroxidase</fullName>
        <shortName evidence="6">Tpx</shortName>
        <ecNumber evidence="6">1.11.1.24</ecNumber>
    </recommendedName>
    <alternativeName>
        <fullName evidence="6">Peroxiredoxin tpx</fullName>
        <shortName evidence="6">Prx</shortName>
    </alternativeName>
    <alternativeName>
        <fullName evidence="6">Thioredoxin peroxidase</fullName>
    </alternativeName>
    <alternativeName>
        <fullName evidence="6">Thioredoxin-dependent peroxiredoxin</fullName>
    </alternativeName>
</protein>
<dbReference type="InterPro" id="IPR018219">
    <property type="entry name" value="Tpx_CS"/>
</dbReference>
<keyword evidence="5 6" id="KW-0676">Redox-active center</keyword>
<sequence length="166" mass="17786">MASVNFKGIEVHTNGSLPEVGTVAPDFKGVKTDLSELSLNDLKGKKVVLNVFPSLDTSVCAASVRRFNKEVASLSNTVVLAVSKDLPFAHGRFCTTEGIENVVALSAFRCSCFEDKYGMLLIDGPLKGLLARGVIVIDEAGKVVYEELVPEITTEPNYEAALASLH</sequence>
<keyword evidence="4 6" id="KW-1015">Disulfide bond</keyword>
<comment type="subunit">
    <text evidence="6">Homodimer.</text>
</comment>
<dbReference type="NCBIfam" id="NF001808">
    <property type="entry name" value="PRK00522.1"/>
    <property type="match status" value="1"/>
</dbReference>